<keyword evidence="1" id="KW-0812">Transmembrane</keyword>
<evidence type="ECO:0000313" key="3">
    <source>
        <dbReference type="Proteomes" id="UP000016660"/>
    </source>
</evidence>
<accession>A0ABP2Y543</accession>
<comment type="caution">
    <text evidence="2">The sequence shown here is derived from an EMBL/GenBank/DDBJ whole genome shotgun (WGS) entry which is preliminary data.</text>
</comment>
<dbReference type="EMBL" id="AWUY01000192">
    <property type="protein sequence ID" value="ERJ74977.1"/>
    <property type="molecule type" value="Genomic_DNA"/>
</dbReference>
<keyword evidence="1" id="KW-0472">Membrane</keyword>
<feature type="transmembrane region" description="Helical" evidence="1">
    <location>
        <begin position="7"/>
        <end position="26"/>
    </location>
</feature>
<proteinExistence type="predicted"/>
<name>A0ABP2Y543_9BACT</name>
<gene>
    <name evidence="2" type="ORF">HMPREF0653_02057</name>
</gene>
<organism evidence="2 3">
    <name type="scientific">Prevotella disiens JCM 6334 = ATCC 29426</name>
    <dbReference type="NCBI Taxonomy" id="1235811"/>
    <lineage>
        <taxon>Bacteria</taxon>
        <taxon>Pseudomonadati</taxon>
        <taxon>Bacteroidota</taxon>
        <taxon>Bacteroidia</taxon>
        <taxon>Bacteroidales</taxon>
        <taxon>Prevotellaceae</taxon>
        <taxon>Prevotella</taxon>
    </lineage>
</organism>
<evidence type="ECO:0000313" key="2">
    <source>
        <dbReference type="EMBL" id="ERJ74977.1"/>
    </source>
</evidence>
<keyword evidence="1" id="KW-1133">Transmembrane helix</keyword>
<evidence type="ECO:0000256" key="1">
    <source>
        <dbReference type="SAM" id="Phobius"/>
    </source>
</evidence>
<dbReference type="Proteomes" id="UP000016660">
    <property type="component" value="Unassembled WGS sequence"/>
</dbReference>
<reference evidence="2 3" key="1">
    <citation type="submission" date="2013-06" db="EMBL/GenBank/DDBJ databases">
        <authorList>
            <person name="Weinstock G."/>
            <person name="Sodergren E."/>
            <person name="Lobos E.A."/>
            <person name="Fulton L."/>
            <person name="Fulton R."/>
            <person name="Courtney L."/>
            <person name="Fronick C."/>
            <person name="O'Laughlin M."/>
            <person name="Godfrey J."/>
            <person name="Wilson R.M."/>
            <person name="Miner T."/>
            <person name="Farmer C."/>
            <person name="Delehaunty K."/>
            <person name="Cordes M."/>
            <person name="Minx P."/>
            <person name="Tomlinson C."/>
            <person name="Chen J."/>
            <person name="Wollam A."/>
            <person name="Pepin K.H."/>
            <person name="Bhonagiri V."/>
            <person name="Zhang X."/>
            <person name="Warren W."/>
            <person name="Mitreva M."/>
            <person name="Mardis E.R."/>
            <person name="Wilson R.K."/>
        </authorList>
    </citation>
    <scope>NUCLEOTIDE SEQUENCE [LARGE SCALE GENOMIC DNA]</scope>
    <source>
        <strain evidence="2 3">ATCC 29426</strain>
    </source>
</reference>
<protein>
    <submittedName>
        <fullName evidence="2">Uncharacterized protein</fullName>
    </submittedName>
</protein>
<keyword evidence="3" id="KW-1185">Reference proteome</keyword>
<sequence length="50" mass="6038">MHHKTKVILYILEVGIFYFIKFTLGYTSCYKKTQDKKDYCCPLKLFEPKN</sequence>